<dbReference type="EMBL" id="BGZK01000949">
    <property type="protein sequence ID" value="GBP66159.1"/>
    <property type="molecule type" value="Genomic_DNA"/>
</dbReference>
<evidence type="ECO:0000313" key="1">
    <source>
        <dbReference type="EMBL" id="GBP66159.1"/>
    </source>
</evidence>
<organism evidence="1 2">
    <name type="scientific">Eumeta variegata</name>
    <name type="common">Bagworm moth</name>
    <name type="synonym">Eumeta japonica</name>
    <dbReference type="NCBI Taxonomy" id="151549"/>
    <lineage>
        <taxon>Eukaryota</taxon>
        <taxon>Metazoa</taxon>
        <taxon>Ecdysozoa</taxon>
        <taxon>Arthropoda</taxon>
        <taxon>Hexapoda</taxon>
        <taxon>Insecta</taxon>
        <taxon>Pterygota</taxon>
        <taxon>Neoptera</taxon>
        <taxon>Endopterygota</taxon>
        <taxon>Lepidoptera</taxon>
        <taxon>Glossata</taxon>
        <taxon>Ditrysia</taxon>
        <taxon>Tineoidea</taxon>
        <taxon>Psychidae</taxon>
        <taxon>Oiketicinae</taxon>
        <taxon>Eumeta</taxon>
    </lineage>
</organism>
<comment type="caution">
    <text evidence="1">The sequence shown here is derived from an EMBL/GenBank/DDBJ whole genome shotgun (WGS) entry which is preliminary data.</text>
</comment>
<proteinExistence type="predicted"/>
<dbReference type="AlphaFoldDB" id="A0A4C1XVA5"/>
<sequence>MRSEDARDSFNMQYYWCNVLSRRERIDSPQKNNSELWSTFFKYCDLQSACQAWRLWQFLLLERLMSSSGLLRAVYDDDDDDDDDDDLK</sequence>
<dbReference type="Proteomes" id="UP000299102">
    <property type="component" value="Unassembled WGS sequence"/>
</dbReference>
<evidence type="ECO:0000313" key="2">
    <source>
        <dbReference type="Proteomes" id="UP000299102"/>
    </source>
</evidence>
<protein>
    <submittedName>
        <fullName evidence="1">Uncharacterized protein</fullName>
    </submittedName>
</protein>
<name>A0A4C1XVA5_EUMVA</name>
<accession>A0A4C1XVA5</accession>
<reference evidence="1 2" key="1">
    <citation type="journal article" date="2019" name="Commun. Biol.">
        <title>The bagworm genome reveals a unique fibroin gene that provides high tensile strength.</title>
        <authorList>
            <person name="Kono N."/>
            <person name="Nakamura H."/>
            <person name="Ohtoshi R."/>
            <person name="Tomita M."/>
            <person name="Numata K."/>
            <person name="Arakawa K."/>
        </authorList>
    </citation>
    <scope>NUCLEOTIDE SEQUENCE [LARGE SCALE GENOMIC DNA]</scope>
</reference>
<gene>
    <name evidence="1" type="ORF">EVAR_83940_1</name>
</gene>
<keyword evidence="2" id="KW-1185">Reference proteome</keyword>